<dbReference type="Proteomes" id="UP001153555">
    <property type="component" value="Unassembled WGS sequence"/>
</dbReference>
<reference evidence="2" key="1">
    <citation type="submission" date="2019-12" db="EMBL/GenBank/DDBJ databases">
        <authorList>
            <person name="Scholes J."/>
        </authorList>
    </citation>
    <scope>NUCLEOTIDE SEQUENCE</scope>
</reference>
<name>A0A9N7RA24_STRHE</name>
<accession>A0A9N7RA24</accession>
<organism evidence="2 3">
    <name type="scientific">Striga hermonthica</name>
    <name type="common">Purple witchweed</name>
    <name type="synonym">Buchnera hermonthica</name>
    <dbReference type="NCBI Taxonomy" id="68872"/>
    <lineage>
        <taxon>Eukaryota</taxon>
        <taxon>Viridiplantae</taxon>
        <taxon>Streptophyta</taxon>
        <taxon>Embryophyta</taxon>
        <taxon>Tracheophyta</taxon>
        <taxon>Spermatophyta</taxon>
        <taxon>Magnoliopsida</taxon>
        <taxon>eudicotyledons</taxon>
        <taxon>Gunneridae</taxon>
        <taxon>Pentapetalae</taxon>
        <taxon>asterids</taxon>
        <taxon>lamiids</taxon>
        <taxon>Lamiales</taxon>
        <taxon>Orobanchaceae</taxon>
        <taxon>Buchnereae</taxon>
        <taxon>Striga</taxon>
    </lineage>
</organism>
<evidence type="ECO:0000256" key="1">
    <source>
        <dbReference type="SAM" id="MobiDB-lite"/>
    </source>
</evidence>
<dbReference type="EMBL" id="CACSLK010017620">
    <property type="protein sequence ID" value="CAA0818769.1"/>
    <property type="molecule type" value="Genomic_DNA"/>
</dbReference>
<comment type="caution">
    <text evidence="2">The sequence shown here is derived from an EMBL/GenBank/DDBJ whole genome shotgun (WGS) entry which is preliminary data.</text>
</comment>
<dbReference type="AlphaFoldDB" id="A0A9N7RA24"/>
<keyword evidence="3" id="KW-1185">Reference proteome</keyword>
<dbReference type="PANTHER" id="PTHR35722:SF1">
    <property type="entry name" value="MAL D 1-ASSOCIATED PROTEIN"/>
    <property type="match status" value="1"/>
</dbReference>
<feature type="compositionally biased region" description="Basic and acidic residues" evidence="1">
    <location>
        <begin position="150"/>
        <end position="159"/>
    </location>
</feature>
<protein>
    <recommendedName>
        <fullName evidence="4">Mal d 1-associated protein</fullName>
    </recommendedName>
</protein>
<evidence type="ECO:0000313" key="3">
    <source>
        <dbReference type="Proteomes" id="UP001153555"/>
    </source>
</evidence>
<feature type="region of interest" description="Disordered" evidence="1">
    <location>
        <begin position="1"/>
        <end position="33"/>
    </location>
</feature>
<dbReference type="OrthoDB" id="1914474at2759"/>
<feature type="region of interest" description="Disordered" evidence="1">
    <location>
        <begin position="150"/>
        <end position="188"/>
    </location>
</feature>
<evidence type="ECO:0000313" key="2">
    <source>
        <dbReference type="EMBL" id="CAA0818769.1"/>
    </source>
</evidence>
<evidence type="ECO:0008006" key="4">
    <source>
        <dbReference type="Google" id="ProtNLM"/>
    </source>
</evidence>
<dbReference type="InterPro" id="IPR053346">
    <property type="entry name" value="Fra_a_1-associated"/>
</dbReference>
<gene>
    <name evidence="2" type="ORF">SHERM_17660</name>
</gene>
<sequence>MGWVWKNDDDDTSGAEFGHSSNPSGDGGRFSTRKVVRSQCRTEEVEPGKFIRKCEKTEELFKDCVGRPTEIVQSNKEYTEEDVTDQMVKGAFSLGSAEREPFNFPGLRSDIESIERSLFGGIDHFLRAAEDMKNEFFNAIRVPHMFDDKAPSTHNERGIPIEGGPPREAFPEKISDGDDDFSGLATDV</sequence>
<dbReference type="PANTHER" id="PTHR35722">
    <property type="entry name" value="MAL D 1-ASSOCIATED PROTEIN"/>
    <property type="match status" value="1"/>
</dbReference>
<proteinExistence type="predicted"/>